<proteinExistence type="predicted"/>
<dbReference type="EMBL" id="CZAF01000008">
    <property type="protein sequence ID" value="CUP17782.1"/>
    <property type="molecule type" value="Genomic_DNA"/>
</dbReference>
<evidence type="ECO:0000313" key="18">
    <source>
        <dbReference type="Proteomes" id="UP000095788"/>
    </source>
</evidence>
<gene>
    <name evidence="16" type="ORF">DW729_16630</name>
    <name evidence="15" type="ORF">DXD40_12720</name>
    <name evidence="14" type="ORF">DXD90_08150</name>
    <name evidence="8" type="ORF">ERS852462_02833</name>
    <name evidence="9" type="ORF">ERS852554_03614</name>
    <name evidence="11" type="ORF">GAP47_07360</name>
    <name evidence="12" type="ORF">GAP48_20085</name>
    <name evidence="10" type="ORF">GAQ56_13510</name>
    <name evidence="13" type="ORF">POY80_13185</name>
</gene>
<dbReference type="InterPro" id="IPR009057">
    <property type="entry name" value="Homeodomain-like_sf"/>
</dbReference>
<reference evidence="22 23" key="3">
    <citation type="journal article" date="2019" name="Nat. Med.">
        <title>A library of human gut bacterial isolates paired with longitudinal multiomics data enables mechanistic microbiome research.</title>
        <authorList>
            <person name="Poyet M."/>
            <person name="Groussin M."/>
            <person name="Gibbons S.M."/>
            <person name="Avila-Pacheco J."/>
            <person name="Jiang X."/>
            <person name="Kearney S.M."/>
            <person name="Perrotta A.R."/>
            <person name="Berdy B."/>
            <person name="Zhao S."/>
            <person name="Lieberman T.D."/>
            <person name="Swanson P.K."/>
            <person name="Smith M."/>
            <person name="Roesemann S."/>
            <person name="Alexander J.E."/>
            <person name="Rich S.A."/>
            <person name="Livny J."/>
            <person name="Vlamakis H."/>
            <person name="Clish C."/>
            <person name="Bullock K."/>
            <person name="Deik A."/>
            <person name="Scott J."/>
            <person name="Pierce K.A."/>
            <person name="Xavier R.J."/>
            <person name="Alm E.J."/>
        </authorList>
    </citation>
    <scope>NUCLEOTIDE SEQUENCE [LARGE SCALE GENOMIC DNA]</scope>
    <source>
        <strain evidence="12 24">BIOML-A3</strain>
        <strain evidence="10 22">BIOML-A42</strain>
        <strain evidence="11 23">BIOML-A5</strain>
    </source>
</reference>
<dbReference type="Proteomes" id="UP000260844">
    <property type="component" value="Unassembled WGS sequence"/>
</dbReference>
<feature type="domain" description="HTH araC/xylS-type" evidence="7">
    <location>
        <begin position="477"/>
        <end position="584"/>
    </location>
</feature>
<dbReference type="PANTHER" id="PTHR43280:SF2">
    <property type="entry name" value="HTH-TYPE TRANSCRIPTIONAL REGULATOR EXSA"/>
    <property type="match status" value="1"/>
</dbReference>
<evidence type="ECO:0000313" key="14">
    <source>
        <dbReference type="EMBL" id="RGI76782.1"/>
    </source>
</evidence>
<dbReference type="GO" id="GO:0043565">
    <property type="term" value="F:sequence-specific DNA binding"/>
    <property type="evidence" value="ECO:0007669"/>
    <property type="project" value="InterPro"/>
</dbReference>
<evidence type="ECO:0000313" key="16">
    <source>
        <dbReference type="EMBL" id="RHE57121.1"/>
    </source>
</evidence>
<dbReference type="Proteomes" id="UP001218502">
    <property type="component" value="Unassembled WGS sequence"/>
</dbReference>
<dbReference type="EMBL" id="QSOF01000009">
    <property type="protein sequence ID" value="RGI76782.1"/>
    <property type="molecule type" value="Genomic_DNA"/>
</dbReference>
<keyword evidence="3" id="KW-0804">Transcription</keyword>
<dbReference type="EMBL" id="WCTL01000004">
    <property type="protein sequence ID" value="KAB4238508.1"/>
    <property type="molecule type" value="Genomic_DNA"/>
</dbReference>
<evidence type="ECO:0000256" key="3">
    <source>
        <dbReference type="ARBA" id="ARBA00023163"/>
    </source>
</evidence>
<evidence type="ECO:0000313" key="12">
    <source>
        <dbReference type="EMBL" id="KAB4247368.1"/>
    </source>
</evidence>
<sequence>MEKIHYFRPLYLALALTISLFSTASTPNRYKTSASLPDSLLTEQHIRSIYYTLPDSALSLLDEAEARRLPHLPQFRIDMLRGTVYERQGMYHLKERYIRRALQSDSVQHTPLRKLQVLTQLATALDRLNKYEEGIRICTEAIELAQEQGQKAKESELLFTLGRMYQGMKLDDKAFRYMYRSIELLQGTDNVRELAQLSTSYGDLSAYLAENERLDEAIALCEKRLDVISRMSLLPGPPPGYIDQQYGYLYSKLAWYYLQNGQSEKAAETARKYQSTGFAQSQAGQTEIVPYLLGTRQYHKVLQLLDASSALAEPADTFNYGHLILLDRYARTYRGLKRPELADSYQQRITMLTDSIYAREKAGQAHEFAIIYQTQEKDAQIREAQHKLARQRVLFITTSFIAILLAILLWEKHLHLRRTRERNQIAARQIEELLAQKEELRKAYRRQPLHPEDAPNEEPPAAQANTSPSAADDEDNRRRFMQMEDALLTDLPFLNPDFNREDLMKITALSKNRLNPFLREYAGADGFSDYINRLRVEHSISMLKDNRMYSIDAIATASGFKSRNTYYVAFNKLLGMTPVQYRETLPDKSAEPCTEPIV</sequence>
<accession>A0A139KCJ3</accession>
<dbReference type="SMART" id="SM00342">
    <property type="entry name" value="HTH_ARAC"/>
    <property type="match status" value="1"/>
</dbReference>
<dbReference type="STRING" id="820.ERS852554_03614"/>
<evidence type="ECO:0000256" key="5">
    <source>
        <dbReference type="SAM" id="MobiDB-lite"/>
    </source>
</evidence>
<evidence type="ECO:0000256" key="4">
    <source>
        <dbReference type="SAM" id="Coils"/>
    </source>
</evidence>
<dbReference type="InterPro" id="IPR018062">
    <property type="entry name" value="HTH_AraC-typ_CS"/>
</dbReference>
<evidence type="ECO:0000313" key="19">
    <source>
        <dbReference type="Proteomes" id="UP000260844"/>
    </source>
</evidence>
<dbReference type="Pfam" id="PF12833">
    <property type="entry name" value="HTH_18"/>
    <property type="match status" value="1"/>
</dbReference>
<reference evidence="13" key="4">
    <citation type="submission" date="2022-10" db="EMBL/GenBank/DDBJ databases">
        <title>Human gut microbiome strain richness.</title>
        <authorList>
            <person name="Chen-Liaw A."/>
        </authorList>
    </citation>
    <scope>NUCLEOTIDE SEQUENCE</scope>
    <source>
        <strain evidence="13">A1_m1001262Bd0_191120</strain>
    </source>
</reference>
<evidence type="ECO:0000256" key="1">
    <source>
        <dbReference type="ARBA" id="ARBA00023015"/>
    </source>
</evidence>
<dbReference type="Proteomes" id="UP000095614">
    <property type="component" value="Unassembled WGS sequence"/>
</dbReference>
<evidence type="ECO:0000313" key="13">
    <source>
        <dbReference type="EMBL" id="MDC1753395.1"/>
    </source>
</evidence>
<dbReference type="Proteomes" id="UP000487989">
    <property type="component" value="Unassembled WGS sequence"/>
</dbReference>
<dbReference type="PATRIC" id="fig|820.27.peg.1113"/>
<dbReference type="EMBL" id="QSPV01000010">
    <property type="protein sequence ID" value="RGJ92528.1"/>
    <property type="molecule type" value="Genomic_DNA"/>
</dbReference>
<dbReference type="InterPro" id="IPR018060">
    <property type="entry name" value="HTH_AraC"/>
</dbReference>
<dbReference type="InterPro" id="IPR019734">
    <property type="entry name" value="TPR_rpt"/>
</dbReference>
<evidence type="ECO:0000313" key="24">
    <source>
        <dbReference type="Proteomes" id="UP000487989"/>
    </source>
</evidence>
<dbReference type="Gene3D" id="1.10.10.60">
    <property type="entry name" value="Homeodomain-like"/>
    <property type="match status" value="1"/>
</dbReference>
<keyword evidence="6" id="KW-1133">Transmembrane helix</keyword>
<evidence type="ECO:0000313" key="9">
    <source>
        <dbReference type="EMBL" id="CUQ24760.1"/>
    </source>
</evidence>
<dbReference type="Proteomes" id="UP000263754">
    <property type="component" value="Unassembled WGS sequence"/>
</dbReference>
<dbReference type="Proteomes" id="UP000432488">
    <property type="component" value="Unassembled WGS sequence"/>
</dbReference>
<evidence type="ECO:0000313" key="8">
    <source>
        <dbReference type="EMBL" id="CUP17782.1"/>
    </source>
</evidence>
<evidence type="ECO:0000313" key="20">
    <source>
        <dbReference type="Proteomes" id="UP000263754"/>
    </source>
</evidence>
<evidence type="ECO:0000313" key="23">
    <source>
        <dbReference type="Proteomes" id="UP000462376"/>
    </source>
</evidence>
<keyword evidence="6" id="KW-0472">Membrane</keyword>
<organism evidence="15 19">
    <name type="scientific">Bacteroides uniformis</name>
    <dbReference type="NCBI Taxonomy" id="820"/>
    <lineage>
        <taxon>Bacteria</taxon>
        <taxon>Pseudomonadati</taxon>
        <taxon>Bacteroidota</taxon>
        <taxon>Bacteroidia</taxon>
        <taxon>Bacteroidales</taxon>
        <taxon>Bacteroidaceae</taxon>
        <taxon>Bacteroides</taxon>
    </lineage>
</organism>
<name>A0A139KCJ3_BACUN</name>
<dbReference type="AlphaFoldDB" id="A0A139KCJ3"/>
<dbReference type="RefSeq" id="WP_022400816.1">
    <property type="nucleotide sequence ID" value="NZ_CP103250.1"/>
</dbReference>
<dbReference type="PROSITE" id="PS00041">
    <property type="entry name" value="HTH_ARAC_FAMILY_1"/>
    <property type="match status" value="1"/>
</dbReference>
<dbReference type="Proteomes" id="UP000284640">
    <property type="component" value="Unassembled WGS sequence"/>
</dbReference>
<dbReference type="EMBL" id="WCUV01000009">
    <property type="protein sequence ID" value="KAB4090128.1"/>
    <property type="molecule type" value="Genomic_DNA"/>
</dbReference>
<dbReference type="Pfam" id="PF13181">
    <property type="entry name" value="TPR_8"/>
    <property type="match status" value="1"/>
</dbReference>
<dbReference type="EMBL" id="CZBF01000007">
    <property type="protein sequence ID" value="CUQ24760.1"/>
    <property type="molecule type" value="Genomic_DNA"/>
</dbReference>
<dbReference type="Gene3D" id="1.25.40.10">
    <property type="entry name" value="Tetratricopeptide repeat domain"/>
    <property type="match status" value="2"/>
</dbReference>
<dbReference type="EMBL" id="QSKL01000021">
    <property type="protein sequence ID" value="RHE57121.1"/>
    <property type="molecule type" value="Genomic_DNA"/>
</dbReference>
<reference evidence="17 18" key="1">
    <citation type="submission" date="2015-09" db="EMBL/GenBank/DDBJ databases">
        <authorList>
            <consortium name="Pathogen Informatics"/>
        </authorList>
    </citation>
    <scope>NUCLEOTIDE SEQUENCE [LARGE SCALE GENOMIC DNA]</scope>
    <source>
        <strain evidence="8 17">2789STDY5834847</strain>
        <strain evidence="9 18">2789STDY5834942</strain>
    </source>
</reference>
<feature type="coiled-coil region" evidence="4">
    <location>
        <begin position="416"/>
        <end position="447"/>
    </location>
</feature>
<keyword evidence="2" id="KW-0238">DNA-binding</keyword>
<evidence type="ECO:0000313" key="11">
    <source>
        <dbReference type="EMBL" id="KAB4238508.1"/>
    </source>
</evidence>
<evidence type="ECO:0000313" key="17">
    <source>
        <dbReference type="Proteomes" id="UP000095614"/>
    </source>
</evidence>
<evidence type="ECO:0000313" key="21">
    <source>
        <dbReference type="Proteomes" id="UP000284640"/>
    </source>
</evidence>
<evidence type="ECO:0000256" key="2">
    <source>
        <dbReference type="ARBA" id="ARBA00023125"/>
    </source>
</evidence>
<dbReference type="OrthoDB" id="1023479at2"/>
<dbReference type="SUPFAM" id="SSF46689">
    <property type="entry name" value="Homeodomain-like"/>
    <property type="match status" value="1"/>
</dbReference>
<keyword evidence="1" id="KW-0805">Transcription regulation</keyword>
<dbReference type="SMART" id="SM00028">
    <property type="entry name" value="TPR"/>
    <property type="match status" value="3"/>
</dbReference>
<dbReference type="Proteomes" id="UP000095788">
    <property type="component" value="Unassembled WGS sequence"/>
</dbReference>
<feature type="transmembrane region" description="Helical" evidence="6">
    <location>
        <begin position="393"/>
        <end position="410"/>
    </location>
</feature>
<evidence type="ECO:0000313" key="15">
    <source>
        <dbReference type="EMBL" id="RGJ92528.1"/>
    </source>
</evidence>
<reference evidence="19 20" key="2">
    <citation type="submission" date="2018-08" db="EMBL/GenBank/DDBJ databases">
        <title>A genome reference for cultivated species of the human gut microbiota.</title>
        <authorList>
            <person name="Zou Y."/>
            <person name="Xue W."/>
            <person name="Luo G."/>
        </authorList>
    </citation>
    <scope>NUCLEOTIDE SEQUENCE [LARGE SCALE GENOMIC DNA]</scope>
    <source>
        <strain evidence="16 21">AM27-46</strain>
        <strain evidence="15 19">TM04-30</strain>
        <strain evidence="14 20">TM10-17</strain>
    </source>
</reference>
<dbReference type="EMBL" id="WCTJ01000048">
    <property type="protein sequence ID" value="KAB4247368.1"/>
    <property type="molecule type" value="Genomic_DNA"/>
</dbReference>
<evidence type="ECO:0000259" key="7">
    <source>
        <dbReference type="PROSITE" id="PS01124"/>
    </source>
</evidence>
<evidence type="ECO:0000256" key="6">
    <source>
        <dbReference type="SAM" id="Phobius"/>
    </source>
</evidence>
<evidence type="ECO:0000313" key="22">
    <source>
        <dbReference type="Proteomes" id="UP000432488"/>
    </source>
</evidence>
<feature type="region of interest" description="Disordered" evidence="5">
    <location>
        <begin position="449"/>
        <end position="475"/>
    </location>
</feature>
<keyword evidence="6" id="KW-0812">Transmembrane</keyword>
<dbReference type="PANTHER" id="PTHR43280">
    <property type="entry name" value="ARAC-FAMILY TRANSCRIPTIONAL REGULATOR"/>
    <property type="match status" value="1"/>
</dbReference>
<evidence type="ECO:0000313" key="10">
    <source>
        <dbReference type="EMBL" id="KAB4090128.1"/>
    </source>
</evidence>
<dbReference type="SUPFAM" id="SSF48452">
    <property type="entry name" value="TPR-like"/>
    <property type="match status" value="1"/>
</dbReference>
<dbReference type="PROSITE" id="PS01124">
    <property type="entry name" value="HTH_ARAC_FAMILY_2"/>
    <property type="match status" value="1"/>
</dbReference>
<protein>
    <submittedName>
        <fullName evidence="15">AraC family transcriptional regulator</fullName>
    </submittedName>
    <submittedName>
        <fullName evidence="8">Helix-turn-helix domain-containing protein</fullName>
    </submittedName>
</protein>
<dbReference type="Proteomes" id="UP000462376">
    <property type="component" value="Unassembled WGS sequence"/>
</dbReference>
<dbReference type="EMBL" id="JAQNQY010000013">
    <property type="protein sequence ID" value="MDC1753395.1"/>
    <property type="molecule type" value="Genomic_DNA"/>
</dbReference>
<dbReference type="InterPro" id="IPR011990">
    <property type="entry name" value="TPR-like_helical_dom_sf"/>
</dbReference>
<keyword evidence="4" id="KW-0175">Coiled coil</keyword>
<dbReference type="GO" id="GO:0003700">
    <property type="term" value="F:DNA-binding transcription factor activity"/>
    <property type="evidence" value="ECO:0007669"/>
    <property type="project" value="InterPro"/>
</dbReference>